<keyword evidence="3" id="KW-0238">DNA-binding</keyword>
<evidence type="ECO:0000256" key="2">
    <source>
        <dbReference type="ARBA" id="ARBA00023015"/>
    </source>
</evidence>
<evidence type="ECO:0000313" key="8">
    <source>
        <dbReference type="EMBL" id="KAH7045207.1"/>
    </source>
</evidence>
<feature type="region of interest" description="Disordered" evidence="6">
    <location>
        <begin position="53"/>
        <end position="94"/>
    </location>
</feature>
<gene>
    <name evidence="8" type="ORF">B0J12DRAFT_729939</name>
</gene>
<accession>A0ABQ8G569</accession>
<evidence type="ECO:0000313" key="9">
    <source>
        <dbReference type="Proteomes" id="UP000774617"/>
    </source>
</evidence>
<keyword evidence="1" id="KW-0479">Metal-binding</keyword>
<evidence type="ECO:0000256" key="6">
    <source>
        <dbReference type="SAM" id="MobiDB-lite"/>
    </source>
</evidence>
<dbReference type="Pfam" id="PF08493">
    <property type="entry name" value="AflR"/>
    <property type="match status" value="1"/>
</dbReference>
<dbReference type="Proteomes" id="UP000774617">
    <property type="component" value="Unassembled WGS sequence"/>
</dbReference>
<keyword evidence="4" id="KW-0804">Transcription</keyword>
<dbReference type="PROSITE" id="PS50048">
    <property type="entry name" value="ZN2_CY6_FUNGAL_2"/>
    <property type="match status" value="1"/>
</dbReference>
<dbReference type="Gene3D" id="4.10.240.10">
    <property type="entry name" value="Zn(2)-C6 fungal-type DNA-binding domain"/>
    <property type="match status" value="1"/>
</dbReference>
<reference evidence="8 9" key="1">
    <citation type="journal article" date="2021" name="Nat. Commun.">
        <title>Genetic determinants of endophytism in the Arabidopsis root mycobiome.</title>
        <authorList>
            <person name="Mesny F."/>
            <person name="Miyauchi S."/>
            <person name="Thiergart T."/>
            <person name="Pickel B."/>
            <person name="Atanasova L."/>
            <person name="Karlsson M."/>
            <person name="Huettel B."/>
            <person name="Barry K.W."/>
            <person name="Haridas S."/>
            <person name="Chen C."/>
            <person name="Bauer D."/>
            <person name="Andreopoulos W."/>
            <person name="Pangilinan J."/>
            <person name="LaButti K."/>
            <person name="Riley R."/>
            <person name="Lipzen A."/>
            <person name="Clum A."/>
            <person name="Drula E."/>
            <person name="Henrissat B."/>
            <person name="Kohler A."/>
            <person name="Grigoriev I.V."/>
            <person name="Martin F.M."/>
            <person name="Hacquard S."/>
        </authorList>
    </citation>
    <scope>NUCLEOTIDE SEQUENCE [LARGE SCALE GENOMIC DNA]</scope>
    <source>
        <strain evidence="8 9">MPI-SDFR-AT-0080</strain>
    </source>
</reference>
<evidence type="ECO:0000256" key="1">
    <source>
        <dbReference type="ARBA" id="ARBA00022723"/>
    </source>
</evidence>
<sequence>MPRAKEDRVGKERQSCESCYKSKVKCAADGPGPCVRCKDRGTACIRGVQKPLGRTPGVRNRRKKKMDTEERYPLTPESGTISTSGSESIASTPGTTYTGDTYTAGAHGRACNANLDFGDFLNPIVNRSDAFLDCGILSVTEVSQGSSATPESSSSISCSSAPSSTSSASTIATAGMDSAEPSPAAEQFQTPFSLDLCGVLPTGSADDLFDHLPCTCNENLIQAIDALGAAWQLDDTNNSNDRHPALDFLLISNKTSLGTITTFLDCLSIHDASLTLLVCHLLQKMLSLYRDAWYATTPQTAAPVTAVLPTEEALAISFGAYKLAGEDVQAVARQLICLDVAKMGRVLRRLEEREAVYAGHASSTSTLVPLLRRSLCQELRRLEDRLAK</sequence>
<dbReference type="InterPro" id="IPR036864">
    <property type="entry name" value="Zn2-C6_fun-type_DNA-bd_sf"/>
</dbReference>
<dbReference type="EMBL" id="JAGTJR010000019">
    <property type="protein sequence ID" value="KAH7045207.1"/>
    <property type="molecule type" value="Genomic_DNA"/>
</dbReference>
<dbReference type="InterPro" id="IPR013700">
    <property type="entry name" value="AflR"/>
</dbReference>
<comment type="caution">
    <text evidence="8">The sequence shown here is derived from an EMBL/GenBank/DDBJ whole genome shotgun (WGS) entry which is preliminary data.</text>
</comment>
<proteinExistence type="predicted"/>
<evidence type="ECO:0000256" key="4">
    <source>
        <dbReference type="ARBA" id="ARBA00023163"/>
    </source>
</evidence>
<dbReference type="InterPro" id="IPR001138">
    <property type="entry name" value="Zn2Cys6_DnaBD"/>
</dbReference>
<keyword evidence="5" id="KW-0539">Nucleus</keyword>
<feature type="domain" description="Zn(2)-C6 fungal-type" evidence="7">
    <location>
        <begin position="15"/>
        <end position="46"/>
    </location>
</feature>
<protein>
    <recommendedName>
        <fullName evidence="7">Zn(2)-C6 fungal-type domain-containing protein</fullName>
    </recommendedName>
</protein>
<evidence type="ECO:0000256" key="5">
    <source>
        <dbReference type="ARBA" id="ARBA00023242"/>
    </source>
</evidence>
<dbReference type="CDD" id="cd00067">
    <property type="entry name" value="GAL4"/>
    <property type="match status" value="1"/>
</dbReference>
<feature type="compositionally biased region" description="Low complexity" evidence="6">
    <location>
        <begin position="75"/>
        <end position="94"/>
    </location>
</feature>
<evidence type="ECO:0000256" key="3">
    <source>
        <dbReference type="ARBA" id="ARBA00023125"/>
    </source>
</evidence>
<evidence type="ECO:0000259" key="7">
    <source>
        <dbReference type="PROSITE" id="PS50048"/>
    </source>
</evidence>
<keyword evidence="2" id="KW-0805">Transcription regulation</keyword>
<keyword evidence="9" id="KW-1185">Reference proteome</keyword>
<organism evidence="8 9">
    <name type="scientific">Macrophomina phaseolina</name>
    <dbReference type="NCBI Taxonomy" id="35725"/>
    <lineage>
        <taxon>Eukaryota</taxon>
        <taxon>Fungi</taxon>
        <taxon>Dikarya</taxon>
        <taxon>Ascomycota</taxon>
        <taxon>Pezizomycotina</taxon>
        <taxon>Dothideomycetes</taxon>
        <taxon>Dothideomycetes incertae sedis</taxon>
        <taxon>Botryosphaeriales</taxon>
        <taxon>Botryosphaeriaceae</taxon>
        <taxon>Macrophomina</taxon>
    </lineage>
</organism>
<name>A0ABQ8G569_9PEZI</name>
<dbReference type="SUPFAM" id="SSF57701">
    <property type="entry name" value="Zn2/Cys6 DNA-binding domain"/>
    <property type="match status" value="1"/>
</dbReference>